<proteinExistence type="inferred from homology"/>
<evidence type="ECO:0000256" key="6">
    <source>
        <dbReference type="ARBA" id="ARBA00023235"/>
    </source>
</evidence>
<reference evidence="11 12" key="1">
    <citation type="submission" date="2019-02" db="EMBL/GenBank/DDBJ databases">
        <authorList>
            <person name="Manzano-Marin A."/>
            <person name="Manzano-Marin A."/>
        </authorList>
    </citation>
    <scope>NUCLEOTIDE SEQUENCE [LARGE SCALE GENOMIC DNA]</scope>
    <source>
        <strain evidence="11 12">BuCisplendens/pseudotsugae</strain>
    </source>
</reference>
<evidence type="ECO:0000256" key="4">
    <source>
        <dbReference type="ARBA" id="ARBA00022552"/>
    </source>
</evidence>
<dbReference type="InterPro" id="IPR036986">
    <property type="entry name" value="S4_RNA-bd_sf"/>
</dbReference>
<dbReference type="EMBL" id="LR217692">
    <property type="protein sequence ID" value="VFP77800.1"/>
    <property type="molecule type" value="Genomic_DNA"/>
</dbReference>
<evidence type="ECO:0000256" key="2">
    <source>
        <dbReference type="ARBA" id="ARBA00002876"/>
    </source>
</evidence>
<dbReference type="InterPro" id="IPR006225">
    <property type="entry name" value="PsdUridine_synth_RluC/D"/>
</dbReference>
<protein>
    <recommendedName>
        <fullName evidence="9">Pseudouridine synthase</fullName>
        <ecNumber evidence="9">5.4.99.-</ecNumber>
    </recommendedName>
</protein>
<dbReference type="InterPro" id="IPR020103">
    <property type="entry name" value="PsdUridine_synth_cat_dom_sf"/>
</dbReference>
<dbReference type="AlphaFoldDB" id="A0A451CXE6"/>
<dbReference type="InterPro" id="IPR006145">
    <property type="entry name" value="PsdUridine_synth_RsuA/RluA"/>
</dbReference>
<dbReference type="Gene3D" id="3.10.290.10">
    <property type="entry name" value="RNA-binding S4 domain"/>
    <property type="match status" value="1"/>
</dbReference>
<comment type="function">
    <text evidence="2">Responsible for synthesis of pseudouridine from uracil at positions 955, 2504 and 2580 in 23S ribosomal RNA.</text>
</comment>
<evidence type="ECO:0000313" key="12">
    <source>
        <dbReference type="Proteomes" id="UP000294466"/>
    </source>
</evidence>
<organism evidence="11 12">
    <name type="scientific">Buchnera aphidicola</name>
    <name type="common">Cinara cf. splendens/pseudotsugae 3390</name>
    <dbReference type="NCBI Taxonomy" id="2518980"/>
    <lineage>
        <taxon>Bacteria</taxon>
        <taxon>Pseudomonadati</taxon>
        <taxon>Pseudomonadota</taxon>
        <taxon>Gammaproteobacteria</taxon>
        <taxon>Enterobacterales</taxon>
        <taxon>Erwiniaceae</taxon>
        <taxon>Buchnera</taxon>
    </lineage>
</organism>
<feature type="active site" evidence="7">
    <location>
        <position position="143"/>
    </location>
</feature>
<dbReference type="NCBIfam" id="TIGR00005">
    <property type="entry name" value="rluA_subfam"/>
    <property type="match status" value="1"/>
</dbReference>
<comment type="catalytic activity">
    <reaction evidence="9">
        <text>a uridine in RNA = a pseudouridine in RNA</text>
        <dbReference type="Rhea" id="RHEA:48348"/>
        <dbReference type="Rhea" id="RHEA-COMP:12068"/>
        <dbReference type="Rhea" id="RHEA-COMP:12069"/>
        <dbReference type="ChEBI" id="CHEBI:65314"/>
        <dbReference type="ChEBI" id="CHEBI:65315"/>
    </reaction>
</comment>
<evidence type="ECO:0000256" key="9">
    <source>
        <dbReference type="RuleBase" id="RU362028"/>
    </source>
</evidence>
<evidence type="ECO:0000313" key="11">
    <source>
        <dbReference type="EMBL" id="VFP77800.1"/>
    </source>
</evidence>
<dbReference type="EC" id="5.4.99.-" evidence="9"/>
<dbReference type="SMART" id="SM00363">
    <property type="entry name" value="S4"/>
    <property type="match status" value="1"/>
</dbReference>
<comment type="catalytic activity">
    <reaction evidence="1">
        <text>uridine(955/2504/2580) in 23S rRNA = pseudouridine(955/2504/2580) in 23S rRNA</text>
        <dbReference type="Rhea" id="RHEA:42528"/>
        <dbReference type="Rhea" id="RHEA-COMP:10099"/>
        <dbReference type="Rhea" id="RHEA-COMP:10100"/>
        <dbReference type="ChEBI" id="CHEBI:65314"/>
        <dbReference type="ChEBI" id="CHEBI:65315"/>
        <dbReference type="EC" id="5.4.99.24"/>
    </reaction>
</comment>
<dbReference type="InterPro" id="IPR006224">
    <property type="entry name" value="PsdUridine_synth_RluA-like_CS"/>
</dbReference>
<dbReference type="CDD" id="cd02869">
    <property type="entry name" value="PseudoU_synth_RluA_like"/>
    <property type="match status" value="1"/>
</dbReference>
<dbReference type="SUPFAM" id="SSF55174">
    <property type="entry name" value="Alpha-L RNA-binding motif"/>
    <property type="match status" value="1"/>
</dbReference>
<gene>
    <name evidence="11" type="primary">rluC</name>
    <name evidence="11" type="ORF">BUCISPPS3390_225</name>
</gene>
<dbReference type="PROSITE" id="PS50889">
    <property type="entry name" value="S4"/>
    <property type="match status" value="1"/>
</dbReference>
<keyword evidence="4" id="KW-0698">rRNA processing</keyword>
<evidence type="ECO:0000256" key="7">
    <source>
        <dbReference type="PIRSR" id="PIRSR606225-1"/>
    </source>
</evidence>
<evidence type="ECO:0000256" key="5">
    <source>
        <dbReference type="ARBA" id="ARBA00022884"/>
    </source>
</evidence>
<dbReference type="GO" id="GO:0160141">
    <property type="term" value="F:23S rRNA pseudouridine(955/2504/2580) synthase activity"/>
    <property type="evidence" value="ECO:0007669"/>
    <property type="project" value="UniProtKB-EC"/>
</dbReference>
<dbReference type="PANTHER" id="PTHR21600">
    <property type="entry name" value="MITOCHONDRIAL RNA PSEUDOURIDINE SYNTHASE"/>
    <property type="match status" value="1"/>
</dbReference>
<dbReference type="Pfam" id="PF01479">
    <property type="entry name" value="S4"/>
    <property type="match status" value="1"/>
</dbReference>
<dbReference type="GO" id="GO:0003723">
    <property type="term" value="F:RNA binding"/>
    <property type="evidence" value="ECO:0007669"/>
    <property type="project" value="UniProtKB-KW"/>
</dbReference>
<evidence type="ECO:0000256" key="3">
    <source>
        <dbReference type="ARBA" id="ARBA00010876"/>
    </source>
</evidence>
<dbReference type="InterPro" id="IPR050188">
    <property type="entry name" value="RluA_PseudoU_synthase"/>
</dbReference>
<comment type="similarity">
    <text evidence="3 9">Belongs to the pseudouridine synthase RluA family.</text>
</comment>
<evidence type="ECO:0000256" key="1">
    <source>
        <dbReference type="ARBA" id="ARBA00000381"/>
    </source>
</evidence>
<dbReference type="Pfam" id="PF00849">
    <property type="entry name" value="PseudoU_synth_2"/>
    <property type="match status" value="1"/>
</dbReference>
<dbReference type="PROSITE" id="PS01129">
    <property type="entry name" value="PSI_RLU"/>
    <property type="match status" value="1"/>
</dbReference>
<dbReference type="Gene3D" id="3.30.2350.10">
    <property type="entry name" value="Pseudouridine synthase"/>
    <property type="match status" value="1"/>
</dbReference>
<sequence length="321" mass="38076">MNTIHAKPISIIITKHMSEQRIDNFLFKTFKKLPKRMIYRSIRIGKIKINKKKVQPFYKLKIHDNLTLYSIKIEIKKKKINLKSSTVHLFLKNILFEDKYLIIFNKPYGIAVHGGSGINYGVIEIFRKIRQELKFLELVHRIDKETSGILMLAKKRSILKKMHENLRNKLIYKEYLALLHGRWSEKNTTVNLPLLKKKNDHQKKKVCVHKNGKPSTTCFKIFQYFHNTTLMSVIPITGRTHQIRVHAAQFGHPVVFDQKYGNIKKEKKIIHKKNGRLLLHAYKIFFYHPLSNKKIFITAKLDEQFKKLLKIFSKKNIFNNF</sequence>
<name>A0A451CXE6_9GAMM</name>
<keyword evidence="5 8" id="KW-0694">RNA-binding</keyword>
<feature type="domain" description="RNA-binding S4" evidence="10">
    <location>
        <begin position="20"/>
        <end position="81"/>
    </location>
</feature>
<evidence type="ECO:0000259" key="10">
    <source>
        <dbReference type="SMART" id="SM00363"/>
    </source>
</evidence>
<dbReference type="InterPro" id="IPR002942">
    <property type="entry name" value="S4_RNA-bd"/>
</dbReference>
<evidence type="ECO:0000256" key="8">
    <source>
        <dbReference type="PROSITE-ProRule" id="PRU00182"/>
    </source>
</evidence>
<accession>A0A451CXE6</accession>
<dbReference type="GO" id="GO:0000455">
    <property type="term" value="P:enzyme-directed rRNA pseudouridine synthesis"/>
    <property type="evidence" value="ECO:0007669"/>
    <property type="project" value="UniProtKB-ARBA"/>
</dbReference>
<dbReference type="Proteomes" id="UP000294466">
    <property type="component" value="Chromosome"/>
</dbReference>
<dbReference type="PANTHER" id="PTHR21600:SF92">
    <property type="entry name" value="RIBOSOMAL LARGE SUBUNIT PSEUDOURIDINE SYNTHASE C"/>
    <property type="match status" value="1"/>
</dbReference>
<keyword evidence="6 9" id="KW-0413">Isomerase</keyword>
<dbReference type="SUPFAM" id="SSF55120">
    <property type="entry name" value="Pseudouridine synthase"/>
    <property type="match status" value="1"/>
</dbReference>